<reference evidence="3 4" key="1">
    <citation type="journal article" date="2013" name="Front. Microbiol.">
        <title>The genome of Nitrospina gracilis illuminates the metabolism and evolution of the major marine nitrite oxidizer.</title>
        <authorList>
            <person name="Luecker S."/>
            <person name="Nowka B."/>
            <person name="Rattei T."/>
            <person name="Spieck E."/>
            <person name="and Daims H."/>
        </authorList>
    </citation>
    <scope>NUCLEOTIDE SEQUENCE [LARGE SCALE GENOMIC DNA]</scope>
    <source>
        <strain evidence="3 4">3/211</strain>
    </source>
</reference>
<dbReference type="InterPro" id="IPR000305">
    <property type="entry name" value="GIY-YIG_endonuc"/>
</dbReference>
<dbReference type="InterPro" id="IPR022385">
    <property type="entry name" value="Rhs_assc_core"/>
</dbReference>
<keyword evidence="4" id="KW-1185">Reference proteome</keyword>
<dbReference type="OrthoDB" id="9816400at2"/>
<evidence type="ECO:0000313" key="4">
    <source>
        <dbReference type="Proteomes" id="UP000011704"/>
    </source>
</evidence>
<dbReference type="PANTHER" id="PTHR32305">
    <property type="match status" value="1"/>
</dbReference>
<sequence>MTFDAGGGLATQTDTLRINGRVFTSVFDRTQLKFTDTSPTGRTTTSFIDAQGRIVQQEIPNIFDTGFQYDARGRLTTVTQGTSPDDRQSTIAYNAAGFIGSITDPLGRAVQFEYDAVGRVTKQILPDLREINFTYDANGNVTSITPPGRPQHGFAYSAVNLETDYDPPNIGLPQHARQFAYNLDKQPTLITRPDGQTISFNYDAGGRLGSFVIPRGTISFGYDGVTGNLNTITAPGGEGLSFTYDGSLLLSTNWSGSISGFVSRAYDNNFRVTSRSVNGSHSISFAYDQDSLLTSAGSEMLTRDASNGLLTGTTLGNVTDSLSYNGFGEVSAYSVDANGTPAFSTDFTRDKLGRIIQKVETVQGVQHTYNYDYDPAGRLIEAKKDSVVTATYTYDSNSNRLNDGAVYDDQDRLVSTNTATYTYTDNGELLTKTEGGQTTTYNYDVLGNLISVQLPSGNLIEYVVDGRNRRIGKKVDRVLERAWLYKDSLNPIAELDGSGNVVSRFVYASRGNVPDYVIQGGVAYRIVSDHLGSPRLVIDTGTGAVVQTMDYDAWGNVLVDTNPGFQPFGFAGGLYDADTKLVRFGARDYDPQTGRWTSKDPIDFNGGDPNLFGYLQNDPINFVDPLGIFEFTEEELELLSLAAALPFIDGPLPIGDAGGLAIFGGVLAKKTIQEVSKVCLKQHGKKLIKGAYEFISQSGKRYTGSGKDVYRRLLEHLRSGKLKPKDIKSIKIHEVKGPKINRLKREQEIINKFGLKNLENKINAVRQK</sequence>
<organism evidence="3 4">
    <name type="scientific">Nitrospina gracilis (strain 3/211)</name>
    <dbReference type="NCBI Taxonomy" id="1266370"/>
    <lineage>
        <taxon>Bacteria</taxon>
        <taxon>Pseudomonadati</taxon>
        <taxon>Nitrospinota/Tectimicrobiota group</taxon>
        <taxon>Nitrospinota</taxon>
        <taxon>Nitrospinia</taxon>
        <taxon>Nitrospinales</taxon>
        <taxon>Nitrospinaceae</taxon>
        <taxon>Nitrospina</taxon>
    </lineage>
</organism>
<dbReference type="Pfam" id="PF25023">
    <property type="entry name" value="TEN_YD-shell"/>
    <property type="match status" value="1"/>
</dbReference>
<evidence type="ECO:0000313" key="3">
    <source>
        <dbReference type="EMBL" id="CCQ90854.1"/>
    </source>
</evidence>
<dbReference type="InParanoid" id="M1Z012"/>
<dbReference type="Proteomes" id="UP000011704">
    <property type="component" value="Unassembled WGS sequence"/>
</dbReference>
<dbReference type="SUPFAM" id="SSF82771">
    <property type="entry name" value="GIY-YIG endonuclease"/>
    <property type="match status" value="1"/>
</dbReference>
<dbReference type="NCBIfam" id="TIGR01643">
    <property type="entry name" value="YD_repeat_2x"/>
    <property type="match status" value="4"/>
</dbReference>
<dbReference type="NCBIfam" id="TIGR03696">
    <property type="entry name" value="Rhs_assc_core"/>
    <property type="match status" value="1"/>
</dbReference>
<dbReference type="RefSeq" id="WP_005008902.1">
    <property type="nucleotide sequence ID" value="NZ_HG422173.1"/>
</dbReference>
<dbReference type="InterPro" id="IPR056823">
    <property type="entry name" value="TEN-like_YD-shell"/>
</dbReference>
<keyword evidence="1" id="KW-0677">Repeat</keyword>
<feature type="domain" description="GIY-YIG" evidence="2">
    <location>
        <begin position="687"/>
        <end position="761"/>
    </location>
</feature>
<accession>M1Z012</accession>
<proteinExistence type="predicted"/>
<dbReference type="InterPro" id="IPR035901">
    <property type="entry name" value="GIY-YIG_endonuc_sf"/>
</dbReference>
<protein>
    <recommendedName>
        <fullName evidence="2">GIY-YIG domain-containing protein</fullName>
    </recommendedName>
</protein>
<name>M1Z012_NITG3</name>
<gene>
    <name evidence="3" type="ORF">NITGR_430021</name>
</gene>
<dbReference type="InterPro" id="IPR050708">
    <property type="entry name" value="T6SS_VgrG/RHS"/>
</dbReference>
<dbReference type="PANTHER" id="PTHR32305:SF15">
    <property type="entry name" value="PROTEIN RHSA-RELATED"/>
    <property type="match status" value="1"/>
</dbReference>
<dbReference type="STRING" id="1266370.NITGR_430021"/>
<evidence type="ECO:0000259" key="2">
    <source>
        <dbReference type="PROSITE" id="PS50164"/>
    </source>
</evidence>
<comment type="caution">
    <text evidence="3">The sequence shown here is derived from an EMBL/GenBank/DDBJ whole genome shotgun (WGS) entry which is preliminary data.</text>
</comment>
<dbReference type="CDD" id="cd00719">
    <property type="entry name" value="GIY-YIG_SF"/>
    <property type="match status" value="1"/>
</dbReference>
<evidence type="ECO:0000256" key="1">
    <source>
        <dbReference type="ARBA" id="ARBA00022737"/>
    </source>
</evidence>
<dbReference type="EMBL" id="CAQJ01000048">
    <property type="protein sequence ID" value="CCQ90854.1"/>
    <property type="molecule type" value="Genomic_DNA"/>
</dbReference>
<dbReference type="Gene3D" id="2.180.10.10">
    <property type="entry name" value="RHS repeat-associated core"/>
    <property type="match status" value="2"/>
</dbReference>
<dbReference type="AlphaFoldDB" id="M1Z012"/>
<dbReference type="InterPro" id="IPR006530">
    <property type="entry name" value="YD"/>
</dbReference>
<dbReference type="PROSITE" id="PS50164">
    <property type="entry name" value="GIY_YIG"/>
    <property type="match status" value="1"/>
</dbReference>
<dbReference type="HOGENOM" id="CLU_363631_0_0_0"/>